<organism evidence="10 11">
    <name type="scientific">Rhizopus microsporus ATCC 52813</name>
    <dbReference type="NCBI Taxonomy" id="1340429"/>
    <lineage>
        <taxon>Eukaryota</taxon>
        <taxon>Fungi</taxon>
        <taxon>Fungi incertae sedis</taxon>
        <taxon>Mucoromycota</taxon>
        <taxon>Mucoromycotina</taxon>
        <taxon>Mucoromycetes</taxon>
        <taxon>Mucorales</taxon>
        <taxon>Mucorineae</taxon>
        <taxon>Rhizopodaceae</taxon>
        <taxon>Rhizopus</taxon>
    </lineage>
</organism>
<dbReference type="Pfam" id="PF03810">
    <property type="entry name" value="IBN_N"/>
    <property type="match status" value="1"/>
</dbReference>
<evidence type="ECO:0000256" key="5">
    <source>
        <dbReference type="ARBA" id="ARBA00022737"/>
    </source>
</evidence>
<feature type="domain" description="Importin N-terminal" evidence="9">
    <location>
        <begin position="32"/>
        <end position="91"/>
    </location>
</feature>
<evidence type="ECO:0000313" key="10">
    <source>
        <dbReference type="EMBL" id="PHZ12764.1"/>
    </source>
</evidence>
<keyword evidence="5" id="KW-0677">Repeat</keyword>
<dbReference type="EMBL" id="KZ303849">
    <property type="protein sequence ID" value="PHZ12764.1"/>
    <property type="molecule type" value="Genomic_DNA"/>
</dbReference>
<dbReference type="GO" id="GO:0006606">
    <property type="term" value="P:protein import into nucleus"/>
    <property type="evidence" value="ECO:0007669"/>
    <property type="project" value="InterPro"/>
</dbReference>
<accession>A0A2G4SVJ9</accession>
<evidence type="ECO:0000256" key="6">
    <source>
        <dbReference type="ARBA" id="ARBA00022927"/>
    </source>
</evidence>
<evidence type="ECO:0000256" key="2">
    <source>
        <dbReference type="ARBA" id="ARBA00004496"/>
    </source>
</evidence>
<evidence type="ECO:0000256" key="1">
    <source>
        <dbReference type="ARBA" id="ARBA00004123"/>
    </source>
</evidence>
<evidence type="ECO:0000256" key="8">
    <source>
        <dbReference type="ARBA" id="ARBA00038423"/>
    </source>
</evidence>
<keyword evidence="4" id="KW-0963">Cytoplasm</keyword>
<evidence type="ECO:0000259" key="9">
    <source>
        <dbReference type="Pfam" id="PF03810"/>
    </source>
</evidence>
<dbReference type="InterPro" id="IPR001494">
    <property type="entry name" value="Importin-beta_N"/>
</dbReference>
<dbReference type="AlphaFoldDB" id="A0A2G4SVJ9"/>
<dbReference type="GO" id="GO:0031267">
    <property type="term" value="F:small GTPase binding"/>
    <property type="evidence" value="ECO:0007669"/>
    <property type="project" value="InterPro"/>
</dbReference>
<evidence type="ECO:0000256" key="7">
    <source>
        <dbReference type="ARBA" id="ARBA00023242"/>
    </source>
</evidence>
<dbReference type="GeneID" id="35437619"/>
<dbReference type="Gene3D" id="1.25.10.10">
    <property type="entry name" value="Leucine-rich Repeat Variant"/>
    <property type="match status" value="1"/>
</dbReference>
<reference evidence="10 11" key="1">
    <citation type="journal article" date="2016" name="Proc. Natl. Acad. Sci. U.S.A.">
        <title>Lipid metabolic changes in an early divergent fungus govern the establishment of a mutualistic symbiosis with endobacteria.</title>
        <authorList>
            <person name="Lastovetsky O.A."/>
            <person name="Gaspar M.L."/>
            <person name="Mondo S.J."/>
            <person name="LaButti K.M."/>
            <person name="Sandor L."/>
            <person name="Grigoriev I.V."/>
            <person name="Henry S.A."/>
            <person name="Pawlowska T.E."/>
        </authorList>
    </citation>
    <scope>NUCLEOTIDE SEQUENCE [LARGE SCALE GENOMIC DNA]</scope>
    <source>
        <strain evidence="10 11">ATCC 52813</strain>
    </source>
</reference>
<evidence type="ECO:0000313" key="11">
    <source>
        <dbReference type="Proteomes" id="UP000242254"/>
    </source>
</evidence>
<dbReference type="GO" id="GO:0031981">
    <property type="term" value="C:nuclear lumen"/>
    <property type="evidence" value="ECO:0007669"/>
    <property type="project" value="UniProtKB-ARBA"/>
</dbReference>
<dbReference type="InterPro" id="IPR016024">
    <property type="entry name" value="ARM-type_fold"/>
</dbReference>
<dbReference type="SUPFAM" id="SSF48371">
    <property type="entry name" value="ARM repeat"/>
    <property type="match status" value="1"/>
</dbReference>
<dbReference type="InterPro" id="IPR011989">
    <property type="entry name" value="ARM-like"/>
</dbReference>
<proteinExistence type="inferred from homology"/>
<dbReference type="PANTHER" id="PTHR10527">
    <property type="entry name" value="IMPORTIN BETA"/>
    <property type="match status" value="1"/>
</dbReference>
<gene>
    <name evidence="10" type="ORF">RHIMIDRAFT_202699</name>
</gene>
<comment type="subcellular location">
    <subcellularLocation>
        <location evidence="2">Cytoplasm</location>
    </subcellularLocation>
    <subcellularLocation>
        <location evidence="1">Nucleus</location>
    </subcellularLocation>
</comment>
<dbReference type="RefSeq" id="XP_023466472.1">
    <property type="nucleotide sequence ID" value="XM_023606629.1"/>
</dbReference>
<dbReference type="GO" id="GO:0005737">
    <property type="term" value="C:cytoplasm"/>
    <property type="evidence" value="ECO:0007669"/>
    <property type="project" value="UniProtKB-SubCell"/>
</dbReference>
<keyword evidence="11" id="KW-1185">Reference proteome</keyword>
<evidence type="ECO:0000256" key="4">
    <source>
        <dbReference type="ARBA" id="ARBA00022490"/>
    </source>
</evidence>
<name>A0A2G4SVJ9_RHIZD</name>
<evidence type="ECO:0000256" key="3">
    <source>
        <dbReference type="ARBA" id="ARBA00022448"/>
    </source>
</evidence>
<dbReference type="Pfam" id="PF13513">
    <property type="entry name" value="HEAT_EZ"/>
    <property type="match status" value="1"/>
</dbReference>
<keyword evidence="3" id="KW-0813">Transport</keyword>
<comment type="similarity">
    <text evidence="8">Belongs to the importin beta family. Importin beta-2 subfamily.</text>
</comment>
<keyword evidence="6" id="KW-0653">Protein transport</keyword>
<keyword evidence="7" id="KW-0539">Nucleus</keyword>
<dbReference type="FunFam" id="1.25.10.10:FF:000028">
    <property type="entry name" value="Transportin-1 isoform 1"/>
    <property type="match status" value="1"/>
</dbReference>
<sequence length="868" mass="99209">MSWQPENNNLNQLLTILRDAISPSNKEQAILQQRLLRFNEYAEYNSYLVYILVKMTHEDGYTRAIAGLTLKNNLLNHFNLTPLVTLNYVKQVSLEALDHPDPDSTVRKAIGSVITAIVVRGQVLNWPESIHTLINKLDSPEPLAVEMALDTLQKICEDNMMDMNDDINESMLDQIIYKLIPFSSHPIPRFRVLAISAISYSIPHKSPILLKHMDDFLRSLFFAASDETVQVRQEVCRSFIMLLDNFTDHVLPHLDQLIEYMIYCNQSENSQIALEASEFWNRFANIEHLHHYLIPYLPRAIPVILKSLEYTEEDLLAFGDYDESDEEQTLLLPRYRRKHSGIHIHNDDDEEEDLEDDDEDDIEDDGLFSVWTLRKYSATSLEALTMAFKSHVVTVLLPLLDQSMFHSQQWKTVESGILALGAAAEGGMNDLTSHLPVLVPFLVTNLSSSNVYIRYISCWTISRFSSWLLSQCDDQESRSRYFEPALRELLRRILDRNIRVQEAACSAFSILEEQATPKELVPYLPVILNHLTRALRLYGNRNLRLLYDTLGTLAESVGSALNDPQCISVLMPPLISKWNSLADTDHHLFPLLACLTDIATSLGTGFLPFTEPVFSRCIHLVTNILQTAVLDGEDEFDDEWISTPLDLLSGIVQGLGSQVEPFVKNSTLLPLLTVCSHYHSRYEVLQPTYALIGDLAKACFSCLEPYLEKMMPELLREIGNDDLEYMSVRNNAIWAVGEIAVRWQKIKDYVPDILPLCIPLIGRSTHIQENAINTIGRLGLASHQFLAQYLPLIGYVWLRQSKSIKETEEKDTAFQGFCKAVDIYPQGLSQEAIYMLFDIIHQWQQPSDDLQVLFKRITDGYNTLYFNK</sequence>
<dbReference type="InterPro" id="IPR040122">
    <property type="entry name" value="Importin_beta"/>
</dbReference>
<protein>
    <submittedName>
        <fullName evidence="10">ARM repeat-containing protein</fullName>
    </submittedName>
</protein>
<dbReference type="STRING" id="1340429.A0A2G4SVJ9"/>
<dbReference type="Proteomes" id="UP000242254">
    <property type="component" value="Unassembled WGS sequence"/>
</dbReference>